<dbReference type="InterPro" id="IPR004268">
    <property type="entry name" value="MurJ"/>
</dbReference>
<keyword evidence="6 8" id="KW-1133">Transmembrane helix</keyword>
<feature type="transmembrane region" description="Helical" evidence="8">
    <location>
        <begin position="362"/>
        <end position="383"/>
    </location>
</feature>
<evidence type="ECO:0000313" key="9">
    <source>
        <dbReference type="EMBL" id="GAX92064.1"/>
    </source>
</evidence>
<evidence type="ECO:0000256" key="7">
    <source>
        <dbReference type="ARBA" id="ARBA00023136"/>
    </source>
</evidence>
<feature type="transmembrane region" description="Helical" evidence="8">
    <location>
        <begin position="242"/>
        <end position="262"/>
    </location>
</feature>
<protein>
    <submittedName>
        <fullName evidence="9">Virulence factor MviN</fullName>
    </submittedName>
</protein>
<proteinExistence type="predicted"/>
<keyword evidence="3 8" id="KW-0812">Transmembrane</keyword>
<keyword evidence="10" id="KW-1185">Reference proteome</keyword>
<feature type="transmembrane region" description="Helical" evidence="8">
    <location>
        <begin position="420"/>
        <end position="439"/>
    </location>
</feature>
<evidence type="ECO:0000256" key="6">
    <source>
        <dbReference type="ARBA" id="ARBA00022989"/>
    </source>
</evidence>
<dbReference type="PANTHER" id="PTHR47019">
    <property type="entry name" value="LIPID II FLIPPASE MURJ"/>
    <property type="match status" value="1"/>
</dbReference>
<dbReference type="AlphaFoldDB" id="A0A292YUD3"/>
<feature type="transmembrane region" description="Helical" evidence="8">
    <location>
        <begin position="100"/>
        <end position="125"/>
    </location>
</feature>
<evidence type="ECO:0000256" key="8">
    <source>
        <dbReference type="SAM" id="Phobius"/>
    </source>
</evidence>
<dbReference type="GO" id="GO:0005886">
    <property type="term" value="C:plasma membrane"/>
    <property type="evidence" value="ECO:0007669"/>
    <property type="project" value="UniProtKB-SubCell"/>
</dbReference>
<name>A0A292YUD3_9BACL</name>
<dbReference type="Proteomes" id="UP000217785">
    <property type="component" value="Unassembled WGS sequence"/>
</dbReference>
<feature type="transmembrane region" description="Helical" evidence="8">
    <location>
        <begin position="21"/>
        <end position="41"/>
    </location>
</feature>
<dbReference type="PANTHER" id="PTHR47019:SF1">
    <property type="entry name" value="LIPID II FLIPPASE MURJ"/>
    <property type="match status" value="1"/>
</dbReference>
<dbReference type="PRINTS" id="PR01806">
    <property type="entry name" value="VIRFACTRMVIN"/>
</dbReference>
<dbReference type="GO" id="GO:0009252">
    <property type="term" value="P:peptidoglycan biosynthetic process"/>
    <property type="evidence" value="ECO:0007669"/>
    <property type="project" value="UniProtKB-KW"/>
</dbReference>
<feature type="transmembrane region" description="Helical" evidence="8">
    <location>
        <begin position="395"/>
        <end position="414"/>
    </location>
</feature>
<dbReference type="GO" id="GO:0008360">
    <property type="term" value="P:regulation of cell shape"/>
    <property type="evidence" value="ECO:0007669"/>
    <property type="project" value="UniProtKB-KW"/>
</dbReference>
<evidence type="ECO:0000313" key="10">
    <source>
        <dbReference type="Proteomes" id="UP000217785"/>
    </source>
</evidence>
<keyword evidence="2" id="KW-1003">Cell membrane</keyword>
<evidence type="ECO:0000256" key="4">
    <source>
        <dbReference type="ARBA" id="ARBA00022960"/>
    </source>
</evidence>
<evidence type="ECO:0000256" key="3">
    <source>
        <dbReference type="ARBA" id="ARBA00022692"/>
    </source>
</evidence>
<dbReference type="Pfam" id="PF03023">
    <property type="entry name" value="MurJ"/>
    <property type="match status" value="1"/>
</dbReference>
<feature type="transmembrane region" description="Helical" evidence="8">
    <location>
        <begin position="322"/>
        <end position="342"/>
    </location>
</feature>
<feature type="transmembrane region" description="Helical" evidence="8">
    <location>
        <begin position="172"/>
        <end position="193"/>
    </location>
</feature>
<keyword evidence="7 8" id="KW-0472">Membrane</keyword>
<keyword evidence="5" id="KW-0573">Peptidoglycan synthesis</keyword>
<reference evidence="10" key="1">
    <citation type="submission" date="2017-07" db="EMBL/GenBank/DDBJ databases">
        <title>Draft genome sequence of Effusibacillus lacus strain skLN1.</title>
        <authorList>
            <person name="Watanabe M."/>
            <person name="Kojima H."/>
            <person name="Fukui M."/>
        </authorList>
    </citation>
    <scope>NUCLEOTIDE SEQUENCE [LARGE SCALE GENOMIC DNA]</scope>
    <source>
        <strain evidence="10">skLN1</strain>
    </source>
</reference>
<sequence>MGIMFLFNWEKWRQKSILRRMFDTSLVVGILTVGIKIALFIKELVIAYHFGTSDVLDAYLIAYTIPAFAVNLIAGSFNAALIPTYIQVQESENRAEVQKLFSNVVVLSFLLLVFVTLVLGISAPYILSIIGSGFTREKLALTQNIFYFLLPTIAITGVTTIWAAVLNASERFVLSSLVPILTPLVTVAIIIFFGSEWGIYTLALGTIVGSLFEVMFLGFGLKQQRLSLRPKWYGTNTATKQVITQYLPMIAGAFLMGSTGIIDQSMATMLNSGSVSVLNYGNKIVAAILSTCSTVISIVVLPYFSKMVASNNWTGIKSTLMLYAKIVIGISIPLTIILIYFSDSLVELLYERGAFTNEDTRMVANVQAMYFLQIPFYILGIVMVRLISAFKANQILMKGAIISLILNIVFNYLFMNWMGIAGIALSTSVVYLVSFIYLLSMLLKLLRRTAGNI</sequence>
<feature type="transmembrane region" description="Helical" evidence="8">
    <location>
        <begin position="199"/>
        <end position="221"/>
    </location>
</feature>
<feature type="transmembrane region" description="Helical" evidence="8">
    <location>
        <begin position="61"/>
        <end position="88"/>
    </location>
</feature>
<dbReference type="EMBL" id="BDUF01000121">
    <property type="protein sequence ID" value="GAX92064.1"/>
    <property type="molecule type" value="Genomic_DNA"/>
</dbReference>
<dbReference type="GO" id="GO:0015648">
    <property type="term" value="F:lipid-linked peptidoglycan transporter activity"/>
    <property type="evidence" value="ECO:0007669"/>
    <property type="project" value="TreeGrafter"/>
</dbReference>
<dbReference type="NCBIfam" id="TIGR01695">
    <property type="entry name" value="murJ_mviN"/>
    <property type="match status" value="1"/>
</dbReference>
<feature type="transmembrane region" description="Helical" evidence="8">
    <location>
        <begin position="145"/>
        <end position="165"/>
    </location>
</feature>
<dbReference type="GO" id="GO:0034204">
    <property type="term" value="P:lipid translocation"/>
    <property type="evidence" value="ECO:0007669"/>
    <property type="project" value="TreeGrafter"/>
</dbReference>
<evidence type="ECO:0000256" key="5">
    <source>
        <dbReference type="ARBA" id="ARBA00022984"/>
    </source>
</evidence>
<comment type="caution">
    <text evidence="9">The sequence shown here is derived from an EMBL/GenBank/DDBJ whole genome shotgun (WGS) entry which is preliminary data.</text>
</comment>
<dbReference type="InterPro" id="IPR051050">
    <property type="entry name" value="Lipid_II_flippase_MurJ/MviN"/>
</dbReference>
<evidence type="ECO:0000256" key="1">
    <source>
        <dbReference type="ARBA" id="ARBA00004651"/>
    </source>
</evidence>
<accession>A0A292YUD3</accession>
<organism evidence="9 10">
    <name type="scientific">Effusibacillus lacus</name>
    <dbReference type="NCBI Taxonomy" id="1348429"/>
    <lineage>
        <taxon>Bacteria</taxon>
        <taxon>Bacillati</taxon>
        <taxon>Bacillota</taxon>
        <taxon>Bacilli</taxon>
        <taxon>Bacillales</taxon>
        <taxon>Alicyclobacillaceae</taxon>
        <taxon>Effusibacillus</taxon>
    </lineage>
</organism>
<evidence type="ECO:0000256" key="2">
    <source>
        <dbReference type="ARBA" id="ARBA00022475"/>
    </source>
</evidence>
<gene>
    <name evidence="9" type="ORF">EFBL_3755</name>
</gene>
<comment type="subcellular location">
    <subcellularLocation>
        <location evidence="1">Cell membrane</location>
        <topology evidence="1">Multi-pass membrane protein</topology>
    </subcellularLocation>
</comment>
<keyword evidence="4" id="KW-0133">Cell shape</keyword>
<feature type="transmembrane region" description="Helical" evidence="8">
    <location>
        <begin position="282"/>
        <end position="301"/>
    </location>
</feature>